<feature type="transmembrane region" description="Helical" evidence="1">
    <location>
        <begin position="72"/>
        <end position="93"/>
    </location>
</feature>
<evidence type="ECO:0000313" key="3">
    <source>
        <dbReference type="EMBL" id="VDK20393.1"/>
    </source>
</evidence>
<keyword evidence="1" id="KW-0472">Membrane</keyword>
<dbReference type="EMBL" id="UYRR01003697">
    <property type="protein sequence ID" value="VDK20393.1"/>
    <property type="molecule type" value="Genomic_DNA"/>
</dbReference>
<dbReference type="InterPro" id="IPR056769">
    <property type="entry name" value="Piezo_TM1-24"/>
</dbReference>
<keyword evidence="1" id="KW-1133">Transmembrane helix</keyword>
<accession>A0A0M3J5J3</accession>
<dbReference type="GO" id="GO:0050982">
    <property type="term" value="P:detection of mechanical stimulus"/>
    <property type="evidence" value="ECO:0007669"/>
    <property type="project" value="TreeGrafter"/>
</dbReference>
<evidence type="ECO:0000313" key="5">
    <source>
        <dbReference type="WBParaSite" id="ASIM_0000282401-mRNA-1"/>
    </source>
</evidence>
<dbReference type="WBParaSite" id="ASIM_0000282401-mRNA-1">
    <property type="protein sequence ID" value="ASIM_0000282401-mRNA-1"/>
    <property type="gene ID" value="ASIM_0000282401"/>
</dbReference>
<dbReference type="OrthoDB" id="303066at2759"/>
<dbReference type="InterPro" id="IPR027272">
    <property type="entry name" value="Piezo"/>
</dbReference>
<evidence type="ECO:0000259" key="2">
    <source>
        <dbReference type="Pfam" id="PF24871"/>
    </source>
</evidence>
<dbReference type="GO" id="GO:0005886">
    <property type="term" value="C:plasma membrane"/>
    <property type="evidence" value="ECO:0007669"/>
    <property type="project" value="TreeGrafter"/>
</dbReference>
<dbReference type="Proteomes" id="UP000267096">
    <property type="component" value="Unassembled WGS sequence"/>
</dbReference>
<keyword evidence="1" id="KW-0812">Transmembrane</keyword>
<feature type="transmembrane region" description="Helical" evidence="1">
    <location>
        <begin position="131"/>
        <end position="153"/>
    </location>
</feature>
<reference evidence="5" key="1">
    <citation type="submission" date="2017-02" db="UniProtKB">
        <authorList>
            <consortium name="WormBaseParasite"/>
        </authorList>
    </citation>
    <scope>IDENTIFICATION</scope>
</reference>
<dbReference type="GO" id="GO:0005261">
    <property type="term" value="F:monoatomic cation channel activity"/>
    <property type="evidence" value="ECO:0007669"/>
    <property type="project" value="TreeGrafter"/>
</dbReference>
<reference evidence="3 4" key="2">
    <citation type="submission" date="2018-11" db="EMBL/GenBank/DDBJ databases">
        <authorList>
            <consortium name="Pathogen Informatics"/>
        </authorList>
    </citation>
    <scope>NUCLEOTIDE SEQUENCE [LARGE SCALE GENOMIC DNA]</scope>
</reference>
<organism evidence="5">
    <name type="scientific">Anisakis simplex</name>
    <name type="common">Herring worm</name>
    <dbReference type="NCBI Taxonomy" id="6269"/>
    <lineage>
        <taxon>Eukaryota</taxon>
        <taxon>Metazoa</taxon>
        <taxon>Ecdysozoa</taxon>
        <taxon>Nematoda</taxon>
        <taxon>Chromadorea</taxon>
        <taxon>Rhabditida</taxon>
        <taxon>Spirurina</taxon>
        <taxon>Ascaridomorpha</taxon>
        <taxon>Ascaridoidea</taxon>
        <taxon>Anisakidae</taxon>
        <taxon>Anisakis</taxon>
        <taxon>Anisakis simplex complex</taxon>
    </lineage>
</organism>
<keyword evidence="4" id="KW-1185">Reference proteome</keyword>
<dbReference type="GO" id="GO:0071260">
    <property type="term" value="P:cellular response to mechanical stimulus"/>
    <property type="evidence" value="ECO:0007669"/>
    <property type="project" value="TreeGrafter"/>
</dbReference>
<feature type="transmembrane region" description="Helical" evidence="1">
    <location>
        <begin position="173"/>
        <end position="195"/>
    </location>
</feature>
<dbReference type="PANTHER" id="PTHR13167">
    <property type="entry name" value="PIEZO-TYPE MECHANOSENSITIVE ION CHANNEL COMPONENT"/>
    <property type="match status" value="1"/>
</dbReference>
<dbReference type="PANTHER" id="PTHR13167:SF25">
    <property type="entry name" value="PIEZO-TYPE MECHANOSENSITIVE ION CHANNEL COMPONENT"/>
    <property type="match status" value="1"/>
</dbReference>
<dbReference type="GO" id="GO:0042391">
    <property type="term" value="P:regulation of membrane potential"/>
    <property type="evidence" value="ECO:0007669"/>
    <property type="project" value="TreeGrafter"/>
</dbReference>
<evidence type="ECO:0000256" key="1">
    <source>
        <dbReference type="SAM" id="Phobius"/>
    </source>
</evidence>
<name>A0A0M3J5J3_ANISI</name>
<dbReference type="AlphaFoldDB" id="A0A0M3J5J3"/>
<sequence>MARSEPFTTATAAINRGICGLLVKYWIFVVAVVLLLVSVQSPPLCYTIGYFLFFALLLTFLQISFGCFRKTLFAYWTLLVIYSSLVLLAIYCFQFPGIPEYWFRFTGLSKQWTDDIGLINYKDEKRDSTILFVRLFAPVSFCIVAMLQLKFFHSPWSKMVSTANSNTQQTGGALVQGLFIVICYYLILLLFIIIINDSFRRGCK</sequence>
<protein>
    <submittedName>
        <fullName evidence="5">Piezo non-specific cation channel R-Ras-binding domain-containing protein</fullName>
    </submittedName>
</protein>
<dbReference type="GO" id="GO:0008381">
    <property type="term" value="F:mechanosensitive monoatomic ion channel activity"/>
    <property type="evidence" value="ECO:0007669"/>
    <property type="project" value="InterPro"/>
</dbReference>
<evidence type="ECO:0000313" key="4">
    <source>
        <dbReference type="Proteomes" id="UP000267096"/>
    </source>
</evidence>
<feature type="domain" description="Piezo TM1-24" evidence="2">
    <location>
        <begin position="14"/>
        <end position="158"/>
    </location>
</feature>
<feature type="transmembrane region" description="Helical" evidence="1">
    <location>
        <begin position="44"/>
        <end position="66"/>
    </location>
</feature>
<gene>
    <name evidence="3" type="ORF">ASIM_LOCUS2676</name>
</gene>
<proteinExistence type="predicted"/>
<dbReference type="Pfam" id="PF24871">
    <property type="entry name" value="Piezo_TM1-24"/>
    <property type="match status" value="1"/>
</dbReference>
<feature type="transmembrane region" description="Helical" evidence="1">
    <location>
        <begin position="12"/>
        <end position="37"/>
    </location>
</feature>